<evidence type="ECO:0000256" key="4">
    <source>
        <dbReference type="ARBA" id="ARBA00023027"/>
    </source>
</evidence>
<feature type="compositionally biased region" description="Acidic residues" evidence="5">
    <location>
        <begin position="124"/>
        <end position="140"/>
    </location>
</feature>
<dbReference type="InParanoid" id="A0A4S2N109"/>
<dbReference type="InterPro" id="IPR016135">
    <property type="entry name" value="UBQ-conjugating_enzyme/RWD"/>
</dbReference>
<dbReference type="SMART" id="SM00212">
    <property type="entry name" value="UBCc"/>
    <property type="match status" value="1"/>
</dbReference>
<evidence type="ECO:0000313" key="8">
    <source>
        <dbReference type="Proteomes" id="UP000298138"/>
    </source>
</evidence>
<dbReference type="InterPro" id="IPR012317">
    <property type="entry name" value="Poly(ADP-ribose)pol_cat_dom"/>
</dbReference>
<feature type="compositionally biased region" description="Low complexity" evidence="5">
    <location>
        <begin position="928"/>
        <end position="942"/>
    </location>
</feature>
<dbReference type="PANTHER" id="PTHR21328">
    <property type="entry name" value="POLY ADP-RIBOSE POLYMERASE FAMILY, MEMBER PARP"/>
    <property type="match status" value="1"/>
</dbReference>
<dbReference type="SUPFAM" id="SSF56399">
    <property type="entry name" value="ADP-ribosylation"/>
    <property type="match status" value="1"/>
</dbReference>
<evidence type="ECO:0000256" key="2">
    <source>
        <dbReference type="ARBA" id="ARBA00022679"/>
    </source>
</evidence>
<name>A0A4S2N109_9PEZI</name>
<dbReference type="GO" id="GO:0016779">
    <property type="term" value="F:nucleotidyltransferase activity"/>
    <property type="evidence" value="ECO:0007669"/>
    <property type="project" value="UniProtKB-KW"/>
</dbReference>
<keyword evidence="2" id="KW-0808">Transferase</keyword>
<dbReference type="Gene3D" id="3.90.228.10">
    <property type="match status" value="1"/>
</dbReference>
<dbReference type="InterPro" id="IPR051838">
    <property type="entry name" value="ARTD_PARP"/>
</dbReference>
<evidence type="ECO:0000256" key="1">
    <source>
        <dbReference type="ARBA" id="ARBA00022676"/>
    </source>
</evidence>
<dbReference type="Pfam" id="PF00179">
    <property type="entry name" value="UQ_con"/>
    <property type="match status" value="1"/>
</dbReference>
<evidence type="ECO:0000256" key="5">
    <source>
        <dbReference type="SAM" id="MobiDB-lite"/>
    </source>
</evidence>
<feature type="region of interest" description="Disordered" evidence="5">
    <location>
        <begin position="852"/>
        <end position="944"/>
    </location>
</feature>
<evidence type="ECO:0000313" key="7">
    <source>
        <dbReference type="EMBL" id="TGZ82717.1"/>
    </source>
</evidence>
<feature type="region of interest" description="Disordered" evidence="5">
    <location>
        <begin position="118"/>
        <end position="147"/>
    </location>
</feature>
<dbReference type="PROSITE" id="PS50127">
    <property type="entry name" value="UBC_2"/>
    <property type="match status" value="1"/>
</dbReference>
<evidence type="ECO:0000256" key="3">
    <source>
        <dbReference type="ARBA" id="ARBA00022695"/>
    </source>
</evidence>
<keyword evidence="3" id="KW-0548">Nucleotidyltransferase</keyword>
<evidence type="ECO:0000259" key="6">
    <source>
        <dbReference type="PROSITE" id="PS50127"/>
    </source>
</evidence>
<organism evidence="7 8">
    <name type="scientific">Ascodesmis nigricans</name>
    <dbReference type="NCBI Taxonomy" id="341454"/>
    <lineage>
        <taxon>Eukaryota</taxon>
        <taxon>Fungi</taxon>
        <taxon>Dikarya</taxon>
        <taxon>Ascomycota</taxon>
        <taxon>Pezizomycotina</taxon>
        <taxon>Pezizomycetes</taxon>
        <taxon>Pezizales</taxon>
        <taxon>Ascodesmidaceae</taxon>
        <taxon>Ascodesmis</taxon>
    </lineage>
</organism>
<keyword evidence="4" id="KW-0520">NAD</keyword>
<keyword evidence="8" id="KW-1185">Reference proteome</keyword>
<sequence length="1192" mass="132309">MPSGRQAYLADLKALCSESTPATTVPYITGVKAGDDDGSFVFTFSSPDVNVGHVEFAGMVTELSDYPQSHQCLIYATDDAPPTITDAIVNLSDLLTGRSLRDVLTRISSTICQALQPNQTSGSLEEDEPMLDEQSDEASDDGWSNYGLDPDGDSQMVDGWTYGNGPNTSQNTAIKALREDLKAVKAAGFRVGVLGDYNGGRDMYVSISIRIAKLGLSEEALGAWNMDRTKYIVVLIHFTQGYRPLHKLTQDHGFREKRGIEMCVGTHTFYKPTLKEAITAFSSVRRVETLVATAHGLEMESLAVEDTKTNLEPIFMSGPLHELLNRRFTELLKYRIDFGLTWDGAEAYYNEYQGREGNKTGVMEERYYESSGPTKDLADVITADCISQDPPVHSFPLIAMQYTLRHLVRCTEFCLVCHNRLSTDFEALKPYVCSNPLCLYQYMSLGFGPSIEHEIVSQPNVVDLLVSFCYASAHAGVLNNFPVGMSLMVPATNVHHAIYDRRANELIFAESDVQPVLRVGDWISMTVATAPQLEWHTRILEVDDFPKIVLAEPIEVYAIQSISPQFQTVSQPVSFGGKPSDLHGRSMSFLPESQDTVTITFHTYNTNFDNLPDEEKRIHIVRLLSTLPKISEMKVWLKRNTKLGEEASLKNWMNRISPAALGCLRWVIASNRSCIVALDDLEAEAEGRKPSINHQKVQGIQGDWLQFRFAMGAPDKEQRFITAVREVKKRLNSPYPSLFAFHGSPLANWHSIIREGLHFNKTSHGRAFGHGCYHSLELETSATYSNGRIHGAKTYTNGRWLNSELNIICALSLNEIVHAPGEYVSNHPHLVVAQLDWIQTRYLFVQRQPNVNTQPTGMLSQQPRSPTEKPTTATPQDPKYTPRASSRQLIIPAHSGVRPTSAPKLTPGLGPPKKKFKSKSSINEHLSHSGSSSSSGPVSPVDLDVDDVDDTISISSTSSDRDFFLADEPSIPTITETATVPETDFIPETLDFTRLPLLPPPSYKTRNSTLRLQADLKTLIETQDATPLASLGFYISPSNVTNLYQWVIELHSFPSHLPLVKDMKSKSPPLSSIVLELRFGPSYPMSPPFVRVLKPRFLEYMRGGGGNVTNGGALCMELLTNTGWSAVNTIESVLLQVRMMICDEERPARLMSGPGAGEYGEAEAKEAYLRACRAHGWEVPSDFNAIISARQQ</sequence>
<gene>
    <name evidence="7" type="ORF">EX30DRAFT_339014</name>
</gene>
<reference evidence="7 8" key="1">
    <citation type="submission" date="2019-04" db="EMBL/GenBank/DDBJ databases">
        <title>Comparative genomics and transcriptomics to analyze fruiting body development in filamentous ascomycetes.</title>
        <authorList>
            <consortium name="DOE Joint Genome Institute"/>
            <person name="Lutkenhaus R."/>
            <person name="Traeger S."/>
            <person name="Breuer J."/>
            <person name="Kuo A."/>
            <person name="Lipzen A."/>
            <person name="Pangilinan J."/>
            <person name="Dilworth D."/>
            <person name="Sandor L."/>
            <person name="Poggeler S."/>
            <person name="Barry K."/>
            <person name="Grigoriev I.V."/>
            <person name="Nowrousian M."/>
        </authorList>
    </citation>
    <scope>NUCLEOTIDE SEQUENCE [LARGE SCALE GENOMIC DNA]</scope>
    <source>
        <strain evidence="7 8">CBS 389.68</strain>
    </source>
</reference>
<feature type="compositionally biased region" description="Polar residues" evidence="5">
    <location>
        <begin position="852"/>
        <end position="875"/>
    </location>
</feature>
<protein>
    <recommendedName>
        <fullName evidence="6">UBC core domain-containing protein</fullName>
    </recommendedName>
</protein>
<feature type="domain" description="UBC core" evidence="6">
    <location>
        <begin position="1007"/>
        <end position="1183"/>
    </location>
</feature>
<dbReference type="CDD" id="cd23802">
    <property type="entry name" value="UBCc_UBE2Q"/>
    <property type="match status" value="1"/>
</dbReference>
<dbReference type="InterPro" id="IPR000608">
    <property type="entry name" value="UBC"/>
</dbReference>
<dbReference type="GO" id="GO:0003950">
    <property type="term" value="F:NAD+ poly-ADP-ribosyltransferase activity"/>
    <property type="evidence" value="ECO:0007669"/>
    <property type="project" value="InterPro"/>
</dbReference>
<dbReference type="SUPFAM" id="SSF54495">
    <property type="entry name" value="UBC-like"/>
    <property type="match status" value="1"/>
</dbReference>
<dbReference type="AlphaFoldDB" id="A0A4S2N109"/>
<proteinExistence type="predicted"/>
<dbReference type="EMBL" id="ML220114">
    <property type="protein sequence ID" value="TGZ82717.1"/>
    <property type="molecule type" value="Genomic_DNA"/>
</dbReference>
<dbReference type="OrthoDB" id="109543at2759"/>
<dbReference type="Proteomes" id="UP000298138">
    <property type="component" value="Unassembled WGS sequence"/>
</dbReference>
<dbReference type="STRING" id="341454.A0A4S2N109"/>
<dbReference type="Pfam" id="PF00644">
    <property type="entry name" value="PARP"/>
    <property type="match status" value="1"/>
</dbReference>
<dbReference type="Gene3D" id="3.10.110.10">
    <property type="entry name" value="Ubiquitin Conjugating Enzyme"/>
    <property type="match status" value="1"/>
</dbReference>
<accession>A0A4S2N109</accession>
<keyword evidence="1" id="KW-0328">Glycosyltransferase</keyword>